<evidence type="ECO:0000313" key="2">
    <source>
        <dbReference type="EMBL" id="GJN26863.1"/>
    </source>
</evidence>
<feature type="chain" id="PRO_5043697209" evidence="1">
    <location>
        <begin position="21"/>
        <end position="78"/>
    </location>
</feature>
<proteinExistence type="predicted"/>
<keyword evidence="1" id="KW-0732">Signal</keyword>
<reference evidence="2" key="1">
    <citation type="journal article" date="2018" name="DNA Res.">
        <title>Multiple hybrid de novo genome assembly of finger millet, an orphan allotetraploid crop.</title>
        <authorList>
            <person name="Hatakeyama M."/>
            <person name="Aluri S."/>
            <person name="Balachadran M.T."/>
            <person name="Sivarajan S.R."/>
            <person name="Patrignani A."/>
            <person name="Gruter S."/>
            <person name="Poveda L."/>
            <person name="Shimizu-Inatsugi R."/>
            <person name="Baeten J."/>
            <person name="Francoijs K.J."/>
            <person name="Nataraja K.N."/>
            <person name="Reddy Y.A.N."/>
            <person name="Phadnis S."/>
            <person name="Ravikumar R.L."/>
            <person name="Schlapbach R."/>
            <person name="Sreeman S.M."/>
            <person name="Shimizu K.K."/>
        </authorList>
    </citation>
    <scope>NUCLEOTIDE SEQUENCE</scope>
</reference>
<keyword evidence="3" id="KW-1185">Reference proteome</keyword>
<organism evidence="2 3">
    <name type="scientific">Eleusine coracana subsp. coracana</name>
    <dbReference type="NCBI Taxonomy" id="191504"/>
    <lineage>
        <taxon>Eukaryota</taxon>
        <taxon>Viridiplantae</taxon>
        <taxon>Streptophyta</taxon>
        <taxon>Embryophyta</taxon>
        <taxon>Tracheophyta</taxon>
        <taxon>Spermatophyta</taxon>
        <taxon>Magnoliopsida</taxon>
        <taxon>Liliopsida</taxon>
        <taxon>Poales</taxon>
        <taxon>Poaceae</taxon>
        <taxon>PACMAD clade</taxon>
        <taxon>Chloridoideae</taxon>
        <taxon>Cynodonteae</taxon>
        <taxon>Eleusininae</taxon>
        <taxon>Eleusine</taxon>
    </lineage>
</organism>
<dbReference type="AlphaFoldDB" id="A0AAV5ETZ0"/>
<dbReference type="EMBL" id="BQKI01000079">
    <property type="protein sequence ID" value="GJN26863.1"/>
    <property type="molecule type" value="Genomic_DNA"/>
</dbReference>
<comment type="caution">
    <text evidence="2">The sequence shown here is derived from an EMBL/GenBank/DDBJ whole genome shotgun (WGS) entry which is preliminary data.</text>
</comment>
<protein>
    <submittedName>
        <fullName evidence="2">Uncharacterized protein</fullName>
    </submittedName>
</protein>
<dbReference type="Proteomes" id="UP001054889">
    <property type="component" value="Unassembled WGS sequence"/>
</dbReference>
<gene>
    <name evidence="2" type="primary">gb14828</name>
    <name evidence="2" type="ORF">PR202_gb14828</name>
</gene>
<reference evidence="2" key="2">
    <citation type="submission" date="2021-12" db="EMBL/GenBank/DDBJ databases">
        <title>Resequencing data analysis of finger millet.</title>
        <authorList>
            <person name="Hatakeyama M."/>
            <person name="Aluri S."/>
            <person name="Balachadran M.T."/>
            <person name="Sivarajan S.R."/>
            <person name="Poveda L."/>
            <person name="Shimizu-Inatsugi R."/>
            <person name="Schlapbach R."/>
            <person name="Sreeman S.M."/>
            <person name="Shimizu K.K."/>
        </authorList>
    </citation>
    <scope>NUCLEOTIDE SEQUENCE</scope>
</reference>
<feature type="signal peptide" evidence="1">
    <location>
        <begin position="1"/>
        <end position="20"/>
    </location>
</feature>
<evidence type="ECO:0000313" key="3">
    <source>
        <dbReference type="Proteomes" id="UP001054889"/>
    </source>
</evidence>
<name>A0AAV5ETZ0_ELECO</name>
<accession>A0AAV5ETZ0</accession>
<evidence type="ECO:0000256" key="1">
    <source>
        <dbReference type="SAM" id="SignalP"/>
    </source>
</evidence>
<sequence>MGTRNLVLFALFCYLSSRSAVPSDAYDPIDPNSNITINWDIQSINNDSTSASTYTVRIRAWERKKRFGLCVLSRIIAA</sequence>